<dbReference type="InterPro" id="IPR002104">
    <property type="entry name" value="Integrase_catalytic"/>
</dbReference>
<evidence type="ECO:0000313" key="10">
    <source>
        <dbReference type="Proteomes" id="UP000215828"/>
    </source>
</evidence>
<evidence type="ECO:0000256" key="5">
    <source>
        <dbReference type="PROSITE-ProRule" id="PRU01248"/>
    </source>
</evidence>
<gene>
    <name evidence="8" type="ORF">CBF53_03785</name>
    <name evidence="9" type="ORF">CBF70_04255</name>
</gene>
<dbReference type="Proteomes" id="UP000216316">
    <property type="component" value="Unassembled WGS sequence"/>
</dbReference>
<evidence type="ECO:0000313" key="9">
    <source>
        <dbReference type="EMBL" id="OYR92237.1"/>
    </source>
</evidence>
<evidence type="ECO:0000259" key="7">
    <source>
        <dbReference type="PROSITE" id="PS51900"/>
    </source>
</evidence>
<feature type="domain" description="Tyr recombinase" evidence="6">
    <location>
        <begin position="162"/>
        <end position="361"/>
    </location>
</feature>
<dbReference type="Proteomes" id="UP000215828">
    <property type="component" value="Unassembled WGS sequence"/>
</dbReference>
<reference evidence="8 11" key="2">
    <citation type="submission" date="2017-05" db="EMBL/GenBank/DDBJ databases">
        <authorList>
            <person name="Lin X.B."/>
            <person name="Stothard P."/>
            <person name="Tasseva G."/>
            <person name="Walter J."/>
        </authorList>
    </citation>
    <scope>NUCLEOTIDE SEQUENCE [LARGE SCALE GENOMIC DNA]</scope>
    <source>
        <strain evidence="8 11">609u</strain>
    </source>
</reference>
<evidence type="ECO:0000313" key="8">
    <source>
        <dbReference type="EMBL" id="OYR88407.1"/>
    </source>
</evidence>
<dbReference type="InterPro" id="IPR044068">
    <property type="entry name" value="CB"/>
</dbReference>
<accession>A0A256LI29</accession>
<reference evidence="10 11" key="3">
    <citation type="submission" date="2017-09" db="EMBL/GenBank/DDBJ databases">
        <title>Tripartite evolution among Lactobacillus johnsonii, Lactobacillus taiwanensis, Lactobacillus reuteri and their rodent host.</title>
        <authorList>
            <person name="Wang T."/>
            <person name="Knowles S."/>
            <person name="Cheng C."/>
        </authorList>
    </citation>
    <scope>NUCLEOTIDE SEQUENCE [LARGE SCALE GENOMIC DNA]</scope>
    <source>
        <strain evidence="9 10">609q</strain>
        <strain evidence="8 11">609u</strain>
    </source>
</reference>
<dbReference type="PANTHER" id="PTHR30349">
    <property type="entry name" value="PHAGE INTEGRASE-RELATED"/>
    <property type="match status" value="1"/>
</dbReference>
<evidence type="ECO:0000313" key="11">
    <source>
        <dbReference type="Proteomes" id="UP000216316"/>
    </source>
</evidence>
<dbReference type="GO" id="GO:0006310">
    <property type="term" value="P:DNA recombination"/>
    <property type="evidence" value="ECO:0007669"/>
    <property type="project" value="UniProtKB-KW"/>
</dbReference>
<dbReference type="GO" id="GO:0015074">
    <property type="term" value="P:DNA integration"/>
    <property type="evidence" value="ECO:0007669"/>
    <property type="project" value="UniProtKB-KW"/>
</dbReference>
<feature type="domain" description="Core-binding (CB)" evidence="7">
    <location>
        <begin position="58"/>
        <end position="139"/>
    </location>
</feature>
<dbReference type="InterPro" id="IPR010998">
    <property type="entry name" value="Integrase_recombinase_N"/>
</dbReference>
<keyword evidence="4" id="KW-0233">DNA recombination</keyword>
<dbReference type="InterPro" id="IPR011010">
    <property type="entry name" value="DNA_brk_join_enz"/>
</dbReference>
<dbReference type="Pfam" id="PF14657">
    <property type="entry name" value="Arm-DNA-bind_4"/>
    <property type="match status" value="1"/>
</dbReference>
<comment type="similarity">
    <text evidence="1">Belongs to the 'phage' integrase family.</text>
</comment>
<dbReference type="InterPro" id="IPR028259">
    <property type="entry name" value="AP2-like_int_N"/>
</dbReference>
<dbReference type="Gene3D" id="1.10.150.130">
    <property type="match status" value="1"/>
</dbReference>
<organism evidence="9 10">
    <name type="scientific">Lactobacillus taiwanensis</name>
    <dbReference type="NCBI Taxonomy" id="508451"/>
    <lineage>
        <taxon>Bacteria</taxon>
        <taxon>Bacillati</taxon>
        <taxon>Bacillota</taxon>
        <taxon>Bacilli</taxon>
        <taxon>Lactobacillales</taxon>
        <taxon>Lactobacillaceae</taxon>
        <taxon>Lactobacillus</taxon>
    </lineage>
</organism>
<keyword evidence="11" id="KW-1185">Reference proteome</keyword>
<dbReference type="PROSITE" id="PS51898">
    <property type="entry name" value="TYR_RECOMBINASE"/>
    <property type="match status" value="1"/>
</dbReference>
<dbReference type="Pfam" id="PF14659">
    <property type="entry name" value="Phage_int_SAM_3"/>
    <property type="match status" value="1"/>
</dbReference>
<evidence type="ECO:0000256" key="2">
    <source>
        <dbReference type="ARBA" id="ARBA00022908"/>
    </source>
</evidence>
<sequence>MARIRKRGKKWTAEVSWYINNERQYKSKGGFETKRDAQKWANEMEVAKDDEQISNKDPIFAEYFKIWYETFKIIGKSNNTKRRYARIYDLIKLNFPDVKISKINRIKYQKFINDYGSTHAKDTVKKTHGSIRSCVKDAISEGIIRKNFTDRINLVWNEERNRKIDYLNFSQVQLLVNSLLNGIKPSYISRYMLLTIIYTGMRPGEIRVLTWHDIDFKNQQIHITKSWDYDNNKIVNYDSDEINKETKNRSSTRVIAVDHKLLDILLQLKENGTERLFISNDGTIPTSTAVNKVLRKHLKKLSIEKEGFHFHSLRHTHVAMLLFKGVDLYSISKRLGHSNMSITASTYAYMLDELKQKSDKQIINILDEI</sequence>
<dbReference type="PROSITE" id="PS51900">
    <property type="entry name" value="CB"/>
    <property type="match status" value="1"/>
</dbReference>
<evidence type="ECO:0000256" key="3">
    <source>
        <dbReference type="ARBA" id="ARBA00023125"/>
    </source>
</evidence>
<dbReference type="InterPro" id="IPR050090">
    <property type="entry name" value="Tyrosine_recombinase_XerCD"/>
</dbReference>
<evidence type="ECO:0000256" key="4">
    <source>
        <dbReference type="ARBA" id="ARBA00023172"/>
    </source>
</evidence>
<evidence type="ECO:0000259" key="6">
    <source>
        <dbReference type="PROSITE" id="PS51898"/>
    </source>
</evidence>
<proteinExistence type="inferred from homology"/>
<dbReference type="InterPro" id="IPR013762">
    <property type="entry name" value="Integrase-like_cat_sf"/>
</dbReference>
<reference evidence="9 10" key="1">
    <citation type="submission" date="2017-04" db="EMBL/GenBank/DDBJ databases">
        <authorList>
            <person name="Afonso C.L."/>
            <person name="Miller P.J."/>
            <person name="Scott M.A."/>
            <person name="Spackman E."/>
            <person name="Goraichik I."/>
            <person name="Dimitrov K.M."/>
            <person name="Suarez D.L."/>
            <person name="Swayne D.E."/>
        </authorList>
    </citation>
    <scope>NUCLEOTIDE SEQUENCE [LARGE SCALE GENOMIC DNA]</scope>
    <source>
        <strain evidence="9 10">609q</strain>
    </source>
</reference>
<dbReference type="Pfam" id="PF00589">
    <property type="entry name" value="Phage_integrase"/>
    <property type="match status" value="1"/>
</dbReference>
<dbReference type="EMBL" id="NGNX01000011">
    <property type="protein sequence ID" value="OYR92237.1"/>
    <property type="molecule type" value="Genomic_DNA"/>
</dbReference>
<protein>
    <submittedName>
        <fullName evidence="9">Site-specific integrase</fullName>
    </submittedName>
</protein>
<comment type="caution">
    <text evidence="9">The sequence shown here is derived from an EMBL/GenBank/DDBJ whole genome shotgun (WGS) entry which is preliminary data.</text>
</comment>
<dbReference type="EMBL" id="NGNV01000011">
    <property type="protein sequence ID" value="OYR88407.1"/>
    <property type="molecule type" value="Genomic_DNA"/>
</dbReference>
<dbReference type="GO" id="GO:0003677">
    <property type="term" value="F:DNA binding"/>
    <property type="evidence" value="ECO:0007669"/>
    <property type="project" value="UniProtKB-UniRule"/>
</dbReference>
<dbReference type="PANTHER" id="PTHR30349:SF64">
    <property type="entry name" value="PROPHAGE INTEGRASE INTD-RELATED"/>
    <property type="match status" value="1"/>
</dbReference>
<evidence type="ECO:0000256" key="1">
    <source>
        <dbReference type="ARBA" id="ARBA00008857"/>
    </source>
</evidence>
<dbReference type="RefSeq" id="WP_094497031.1">
    <property type="nucleotide sequence ID" value="NZ_NGNV01000011.1"/>
</dbReference>
<dbReference type="CDD" id="cd01189">
    <property type="entry name" value="INT_ICEBs1_C_like"/>
    <property type="match status" value="1"/>
</dbReference>
<name>A0A256LI29_9LACO</name>
<dbReference type="InterPro" id="IPR004107">
    <property type="entry name" value="Integrase_SAM-like_N"/>
</dbReference>
<dbReference type="SUPFAM" id="SSF56349">
    <property type="entry name" value="DNA breaking-rejoining enzymes"/>
    <property type="match status" value="1"/>
</dbReference>
<dbReference type="AlphaFoldDB" id="A0A256LI29"/>
<dbReference type="Gene3D" id="1.10.443.10">
    <property type="entry name" value="Intergrase catalytic core"/>
    <property type="match status" value="1"/>
</dbReference>
<keyword evidence="3 5" id="KW-0238">DNA-binding</keyword>
<keyword evidence="2" id="KW-0229">DNA integration</keyword>